<evidence type="ECO:0000313" key="2">
    <source>
        <dbReference type="Proteomes" id="UP001500466"/>
    </source>
</evidence>
<organism evidence="1 2">
    <name type="scientific">Yinghuangia aomiensis</name>
    <dbReference type="NCBI Taxonomy" id="676205"/>
    <lineage>
        <taxon>Bacteria</taxon>
        <taxon>Bacillati</taxon>
        <taxon>Actinomycetota</taxon>
        <taxon>Actinomycetes</taxon>
        <taxon>Kitasatosporales</taxon>
        <taxon>Streptomycetaceae</taxon>
        <taxon>Yinghuangia</taxon>
    </lineage>
</organism>
<evidence type="ECO:0000313" key="1">
    <source>
        <dbReference type="EMBL" id="GAA4967285.1"/>
    </source>
</evidence>
<comment type="caution">
    <text evidence="1">The sequence shown here is derived from an EMBL/GenBank/DDBJ whole genome shotgun (WGS) entry which is preliminary data.</text>
</comment>
<reference evidence="2" key="1">
    <citation type="journal article" date="2019" name="Int. J. Syst. Evol. Microbiol.">
        <title>The Global Catalogue of Microorganisms (GCM) 10K type strain sequencing project: providing services to taxonomists for standard genome sequencing and annotation.</title>
        <authorList>
            <consortium name="The Broad Institute Genomics Platform"/>
            <consortium name="The Broad Institute Genome Sequencing Center for Infectious Disease"/>
            <person name="Wu L."/>
            <person name="Ma J."/>
        </authorList>
    </citation>
    <scope>NUCLEOTIDE SEQUENCE [LARGE SCALE GENOMIC DNA]</scope>
    <source>
        <strain evidence="2">JCM 17986</strain>
    </source>
</reference>
<name>A0ABP9HCB4_9ACTN</name>
<proteinExistence type="predicted"/>
<dbReference type="EMBL" id="BAABHS010000011">
    <property type="protein sequence ID" value="GAA4967285.1"/>
    <property type="molecule type" value="Genomic_DNA"/>
</dbReference>
<keyword evidence="2" id="KW-1185">Reference proteome</keyword>
<protein>
    <submittedName>
        <fullName evidence="1">Uncharacterized protein</fullName>
    </submittedName>
</protein>
<gene>
    <name evidence="1" type="ORF">GCM10023205_35210</name>
</gene>
<sequence length="289" mass="31745">MRFRFRGPRTPDMPPRAIGRTLEAHGYTGADFARSEVDRMRNLAALLSDLPETRGEPPWPGHEYVRGWGVFALPFDSGHVLALRVFPDNSFAPYRSLWHRDPGGRWSIHVDGPRVDAACPRYYGPACDHVGHAKITLAWAGPATLRVTADNPALDWTLTAHSTFALDVLNAVGGLLPAASWKPPALVRMRERMARELGLGYVEFSGPMPSGHTGTLMPQRMYFVDEASAVLDGVDLGRPVRVSPNPYIGAVPLPARGVLAIGQAAWEIRDPAEYERTRRDTAAAVPPTR</sequence>
<dbReference type="Proteomes" id="UP001500466">
    <property type="component" value="Unassembled WGS sequence"/>
</dbReference>
<accession>A0ABP9HCB4</accession>